<feature type="domain" description="SnoaL-like" evidence="1">
    <location>
        <begin position="8"/>
        <end position="90"/>
    </location>
</feature>
<reference evidence="2" key="1">
    <citation type="submission" date="2024-06" db="EMBL/GenBank/DDBJ databases">
        <title>Kribbella sp. strain HUAS MG21 genome sequences.</title>
        <authorList>
            <person name="Mo P."/>
        </authorList>
    </citation>
    <scope>NUCLEOTIDE SEQUENCE</scope>
    <source>
        <strain evidence="2">HUAS MG21</strain>
    </source>
</reference>
<dbReference type="InterPro" id="IPR037401">
    <property type="entry name" value="SnoaL-like"/>
</dbReference>
<name>A0AAU7T712_9ACTN</name>
<protein>
    <submittedName>
        <fullName evidence="2">Nuclear transport factor 2 family protein</fullName>
    </submittedName>
</protein>
<organism evidence="2">
    <name type="scientific">Kribbella sp. HUAS MG21</name>
    <dbReference type="NCBI Taxonomy" id="3160966"/>
    <lineage>
        <taxon>Bacteria</taxon>
        <taxon>Bacillati</taxon>
        <taxon>Actinomycetota</taxon>
        <taxon>Actinomycetes</taxon>
        <taxon>Propionibacteriales</taxon>
        <taxon>Kribbellaceae</taxon>
        <taxon>Kribbella</taxon>
    </lineage>
</organism>
<gene>
    <name evidence="2" type="ORF">ABN611_28030</name>
</gene>
<dbReference type="Gene3D" id="3.10.450.50">
    <property type="match status" value="1"/>
</dbReference>
<proteinExistence type="predicted"/>
<dbReference type="InterPro" id="IPR032710">
    <property type="entry name" value="NTF2-like_dom_sf"/>
</dbReference>
<dbReference type="Pfam" id="PF12680">
    <property type="entry name" value="SnoaL_2"/>
    <property type="match status" value="1"/>
</dbReference>
<dbReference type="AlphaFoldDB" id="A0AAU7T712"/>
<dbReference type="RefSeq" id="WP_350275244.1">
    <property type="nucleotide sequence ID" value="NZ_CP158165.1"/>
</dbReference>
<dbReference type="EMBL" id="CP158165">
    <property type="protein sequence ID" value="XBV22401.1"/>
    <property type="molecule type" value="Genomic_DNA"/>
</dbReference>
<accession>A0AAU7T712</accession>
<sequence>MSRVAEHVDAFNQAVATGDWDGFAGRFAADASMTFAGVPVGPFHGRAAIAAAYREDPPTDTMTVLDVRTYDGTDSARFRWTDGGTGTMELTWTPDGAVQALTVRFDPGA</sequence>
<evidence type="ECO:0000259" key="1">
    <source>
        <dbReference type="Pfam" id="PF12680"/>
    </source>
</evidence>
<evidence type="ECO:0000313" key="2">
    <source>
        <dbReference type="EMBL" id="XBV22401.1"/>
    </source>
</evidence>
<dbReference type="SUPFAM" id="SSF54427">
    <property type="entry name" value="NTF2-like"/>
    <property type="match status" value="1"/>
</dbReference>